<dbReference type="Proteomes" id="UP001153269">
    <property type="component" value="Unassembled WGS sequence"/>
</dbReference>
<reference evidence="3" key="1">
    <citation type="submission" date="2020-03" db="EMBL/GenBank/DDBJ databases">
        <authorList>
            <person name="Weist P."/>
        </authorList>
    </citation>
    <scope>NUCLEOTIDE SEQUENCE</scope>
</reference>
<evidence type="ECO:0000256" key="1">
    <source>
        <dbReference type="SAM" id="MobiDB-lite"/>
    </source>
</evidence>
<gene>
    <name evidence="3" type="ORF">PLEPLA_LOCUS3179</name>
</gene>
<keyword evidence="2" id="KW-0732">Signal</keyword>
<sequence>MGAVCVRLWWYRVFLLFDWSRLHSAHRCPGEPERWAAAAQGAERKVITRGKCRLEKREQRENKGRARAAGGFTPGPSTESEEHGGLTVCPGIGPVFNEAPPGLTLSDGEGSLNSNNPAWHQSIFYFIKEAAALLPGP</sequence>
<evidence type="ECO:0000256" key="2">
    <source>
        <dbReference type="SAM" id="SignalP"/>
    </source>
</evidence>
<keyword evidence="4" id="KW-1185">Reference proteome</keyword>
<proteinExistence type="predicted"/>
<protein>
    <submittedName>
        <fullName evidence="3">Uncharacterized protein</fullName>
    </submittedName>
</protein>
<dbReference type="EMBL" id="CADEAL010000158">
    <property type="protein sequence ID" value="CAB1415463.1"/>
    <property type="molecule type" value="Genomic_DNA"/>
</dbReference>
<organism evidence="3 4">
    <name type="scientific">Pleuronectes platessa</name>
    <name type="common">European plaice</name>
    <dbReference type="NCBI Taxonomy" id="8262"/>
    <lineage>
        <taxon>Eukaryota</taxon>
        <taxon>Metazoa</taxon>
        <taxon>Chordata</taxon>
        <taxon>Craniata</taxon>
        <taxon>Vertebrata</taxon>
        <taxon>Euteleostomi</taxon>
        <taxon>Actinopterygii</taxon>
        <taxon>Neopterygii</taxon>
        <taxon>Teleostei</taxon>
        <taxon>Neoteleostei</taxon>
        <taxon>Acanthomorphata</taxon>
        <taxon>Carangaria</taxon>
        <taxon>Pleuronectiformes</taxon>
        <taxon>Pleuronectoidei</taxon>
        <taxon>Pleuronectidae</taxon>
        <taxon>Pleuronectes</taxon>
    </lineage>
</organism>
<feature type="compositionally biased region" description="Basic and acidic residues" evidence="1">
    <location>
        <begin position="55"/>
        <end position="64"/>
    </location>
</feature>
<dbReference type="AlphaFoldDB" id="A0A9N7TNU1"/>
<feature type="region of interest" description="Disordered" evidence="1">
    <location>
        <begin position="55"/>
        <end position="84"/>
    </location>
</feature>
<accession>A0A9N7TNU1</accession>
<comment type="caution">
    <text evidence="3">The sequence shown here is derived from an EMBL/GenBank/DDBJ whole genome shotgun (WGS) entry which is preliminary data.</text>
</comment>
<feature type="signal peptide" evidence="2">
    <location>
        <begin position="1"/>
        <end position="25"/>
    </location>
</feature>
<name>A0A9N7TNU1_PLEPL</name>
<evidence type="ECO:0000313" key="3">
    <source>
        <dbReference type="EMBL" id="CAB1415463.1"/>
    </source>
</evidence>
<evidence type="ECO:0000313" key="4">
    <source>
        <dbReference type="Proteomes" id="UP001153269"/>
    </source>
</evidence>
<feature type="chain" id="PRO_5040155470" evidence="2">
    <location>
        <begin position="26"/>
        <end position="137"/>
    </location>
</feature>